<sequence>MILFGAISGRLLGRFTAGITATVKRVVLSSRQVALNELQFVDSIGIEAVSQL</sequence>
<organism evidence="1 2">
    <name type="scientific">Hyaloperonospora arabidopsidis (strain Emoy2)</name>
    <name type="common">Downy mildew agent</name>
    <name type="synonym">Peronospora arabidopsidis</name>
    <dbReference type="NCBI Taxonomy" id="559515"/>
    <lineage>
        <taxon>Eukaryota</taxon>
        <taxon>Sar</taxon>
        <taxon>Stramenopiles</taxon>
        <taxon>Oomycota</taxon>
        <taxon>Peronosporomycetes</taxon>
        <taxon>Peronosporales</taxon>
        <taxon>Peronosporaceae</taxon>
        <taxon>Hyaloperonospora</taxon>
    </lineage>
</organism>
<keyword evidence="2" id="KW-1185">Reference proteome</keyword>
<proteinExistence type="predicted"/>
<reference evidence="1" key="2">
    <citation type="submission" date="2015-06" db="UniProtKB">
        <authorList>
            <consortium name="EnsemblProtists"/>
        </authorList>
    </citation>
    <scope>IDENTIFICATION</scope>
    <source>
        <strain evidence="1">Emoy2</strain>
    </source>
</reference>
<dbReference type="EMBL" id="JH598203">
    <property type="status" value="NOT_ANNOTATED_CDS"/>
    <property type="molecule type" value="Genomic_DNA"/>
</dbReference>
<dbReference type="HOGENOM" id="CLU_3091411_0_0_1"/>
<dbReference type="Proteomes" id="UP000011713">
    <property type="component" value="Unassembled WGS sequence"/>
</dbReference>
<dbReference type="AlphaFoldDB" id="M4BFF2"/>
<accession>M4BFF2</accession>
<dbReference type="InParanoid" id="M4BFF2"/>
<evidence type="ECO:0000313" key="1">
    <source>
        <dbReference type="EnsemblProtists" id="HpaP805021"/>
    </source>
</evidence>
<evidence type="ECO:0000313" key="2">
    <source>
        <dbReference type="Proteomes" id="UP000011713"/>
    </source>
</evidence>
<name>M4BFF2_HYAAE</name>
<dbReference type="EnsemblProtists" id="HpaT805021">
    <property type="protein sequence ID" value="HpaP805021"/>
    <property type="gene ID" value="HpaG805021"/>
</dbReference>
<dbReference type="VEuPathDB" id="FungiDB:HpaG805021"/>
<protein>
    <submittedName>
        <fullName evidence="1">Uncharacterized protein</fullName>
    </submittedName>
</protein>
<reference evidence="2" key="1">
    <citation type="journal article" date="2010" name="Science">
        <title>Signatures of adaptation to obligate biotrophy in the Hyaloperonospora arabidopsidis genome.</title>
        <authorList>
            <person name="Baxter L."/>
            <person name="Tripathy S."/>
            <person name="Ishaque N."/>
            <person name="Boot N."/>
            <person name="Cabral A."/>
            <person name="Kemen E."/>
            <person name="Thines M."/>
            <person name="Ah-Fong A."/>
            <person name="Anderson R."/>
            <person name="Badejoko W."/>
            <person name="Bittner-Eddy P."/>
            <person name="Boore J.L."/>
            <person name="Chibucos M.C."/>
            <person name="Coates M."/>
            <person name="Dehal P."/>
            <person name="Delehaunty K."/>
            <person name="Dong S."/>
            <person name="Downton P."/>
            <person name="Dumas B."/>
            <person name="Fabro G."/>
            <person name="Fronick C."/>
            <person name="Fuerstenberg S.I."/>
            <person name="Fulton L."/>
            <person name="Gaulin E."/>
            <person name="Govers F."/>
            <person name="Hughes L."/>
            <person name="Humphray S."/>
            <person name="Jiang R.H."/>
            <person name="Judelson H."/>
            <person name="Kamoun S."/>
            <person name="Kyung K."/>
            <person name="Meijer H."/>
            <person name="Minx P."/>
            <person name="Morris P."/>
            <person name="Nelson J."/>
            <person name="Phuntumart V."/>
            <person name="Qutob D."/>
            <person name="Rehmany A."/>
            <person name="Rougon-Cardoso A."/>
            <person name="Ryden P."/>
            <person name="Torto-Alalibo T."/>
            <person name="Studholme D."/>
            <person name="Wang Y."/>
            <person name="Win J."/>
            <person name="Wood J."/>
            <person name="Clifton S.W."/>
            <person name="Rogers J."/>
            <person name="Van den Ackerveken G."/>
            <person name="Jones J.D."/>
            <person name="McDowell J.M."/>
            <person name="Beynon J."/>
            <person name="Tyler B.M."/>
        </authorList>
    </citation>
    <scope>NUCLEOTIDE SEQUENCE [LARGE SCALE GENOMIC DNA]</scope>
    <source>
        <strain evidence="2">Emoy2</strain>
    </source>
</reference>